<feature type="domain" description="Anti sigma-E protein RseA C-terminal" evidence="9">
    <location>
        <begin position="136"/>
        <end position="189"/>
    </location>
</feature>
<dbReference type="Proteomes" id="UP001500171">
    <property type="component" value="Unassembled WGS sequence"/>
</dbReference>
<evidence type="ECO:0000259" key="8">
    <source>
        <dbReference type="Pfam" id="PF03872"/>
    </source>
</evidence>
<organism evidence="10 11">
    <name type="scientific">Orbus sasakiae</name>
    <dbReference type="NCBI Taxonomy" id="1078475"/>
    <lineage>
        <taxon>Bacteria</taxon>
        <taxon>Pseudomonadati</taxon>
        <taxon>Pseudomonadota</taxon>
        <taxon>Gammaproteobacteria</taxon>
        <taxon>Orbales</taxon>
        <taxon>Orbaceae</taxon>
        <taxon>Orbus</taxon>
    </lineage>
</organism>
<accession>A0ABP9MZY6</accession>
<evidence type="ECO:0000256" key="6">
    <source>
        <dbReference type="ARBA" id="ARBA00023136"/>
    </source>
</evidence>
<reference evidence="11" key="1">
    <citation type="journal article" date="2019" name="Int. J. Syst. Evol. Microbiol.">
        <title>The Global Catalogue of Microorganisms (GCM) 10K type strain sequencing project: providing services to taxonomists for standard genome sequencing and annotation.</title>
        <authorList>
            <consortium name="The Broad Institute Genomics Platform"/>
            <consortium name="The Broad Institute Genome Sequencing Center for Infectious Disease"/>
            <person name="Wu L."/>
            <person name="Ma J."/>
        </authorList>
    </citation>
    <scope>NUCLEOTIDE SEQUENCE [LARGE SCALE GENOMIC DNA]</scope>
    <source>
        <strain evidence="11">JCM 18050</strain>
    </source>
</reference>
<dbReference type="PANTHER" id="PTHR38104">
    <property type="match status" value="1"/>
</dbReference>
<dbReference type="PIRSF" id="PIRSF016938">
    <property type="entry name" value="RseA"/>
    <property type="match status" value="1"/>
</dbReference>
<evidence type="ECO:0000256" key="4">
    <source>
        <dbReference type="ARBA" id="ARBA00022692"/>
    </source>
</evidence>
<comment type="subunit">
    <text evidence="7">Interacts 1:1 with ECF RNA polymerase sigma-E (RpoE); this inhibits the interaction of sigma-E with the RNA polymerase catalytic core and leads to a decreased expression of sigma-E-regulated genes. Interacts with RseB.</text>
</comment>
<evidence type="ECO:0000256" key="2">
    <source>
        <dbReference type="ARBA" id="ARBA00005837"/>
    </source>
</evidence>
<comment type="function">
    <text evidence="7">An anti-sigma factor for extracytoplasmic function (ECF) sigma factor sigma-E (RpoE). ECF sigma factors are held in an inactive form by an anti-sigma factor until released by regulated intramembrane proteolysis (RIP). RIP occurs when an extracytoplasmic signal triggers a concerted proteolytic cascade to transmit information and elicit cellular responses. The membrane-spanning regulatory substrate protein is first cut periplasmically (site-1 protease, S1P, DegS), then within the membrane itself (site-2 protease, S2P, RseP), while cytoplasmic proteases finish degrading the anti-sigma factor, liberating sigma-E.</text>
</comment>
<evidence type="ECO:0000256" key="1">
    <source>
        <dbReference type="ARBA" id="ARBA00004162"/>
    </source>
</evidence>
<protein>
    <recommendedName>
        <fullName evidence="7">Anti-sigma-E factor RseA</fullName>
    </recommendedName>
    <alternativeName>
        <fullName evidence="7">Regulator of SigE</fullName>
    </alternativeName>
    <alternativeName>
        <fullName evidence="7">Sigma-E anti-sigma factor RseA</fullName>
    </alternativeName>
    <alternativeName>
        <fullName evidence="7">Sigma-E factor negative regulatory protein</fullName>
    </alternativeName>
</protein>
<dbReference type="InterPro" id="IPR036147">
    <property type="entry name" value="Anti-sigma_E_RseA_N_sf"/>
</dbReference>
<keyword evidence="11" id="KW-1185">Reference proteome</keyword>
<comment type="subcellular location">
    <subcellularLocation>
        <location evidence="7">Cell inner membrane</location>
    </subcellularLocation>
    <subcellularLocation>
        <location evidence="1">Cell membrane</location>
        <topology evidence="1">Single-pass membrane protein</topology>
    </subcellularLocation>
</comment>
<keyword evidence="3 7" id="KW-1003">Cell membrane</keyword>
<keyword evidence="7" id="KW-0997">Cell inner membrane</keyword>
<keyword evidence="6 7" id="KW-0472">Membrane</keyword>
<dbReference type="InterPro" id="IPR026279">
    <property type="entry name" value="RseA"/>
</dbReference>
<evidence type="ECO:0000256" key="3">
    <source>
        <dbReference type="ARBA" id="ARBA00022475"/>
    </source>
</evidence>
<dbReference type="Pfam" id="PF03873">
    <property type="entry name" value="RseA_C"/>
    <property type="match status" value="1"/>
</dbReference>
<keyword evidence="4" id="KW-0812">Transmembrane</keyword>
<evidence type="ECO:0000313" key="10">
    <source>
        <dbReference type="EMBL" id="GAA5105333.1"/>
    </source>
</evidence>
<name>A0ABP9MZY6_9GAMM</name>
<dbReference type="Gene3D" id="1.10.10.880">
    <property type="entry name" value="Anti sigma-E protein RseA, N-terminal domain"/>
    <property type="match status" value="1"/>
</dbReference>
<dbReference type="InterPro" id="IPR005573">
    <property type="entry name" value="Anti-sigma_E_RseA_C"/>
</dbReference>
<dbReference type="InterPro" id="IPR005572">
    <property type="entry name" value="Anti-sigma_E_RseA_N"/>
</dbReference>
<feature type="domain" description="Anti sigma-E protein RseA N-terminal" evidence="8">
    <location>
        <begin position="11"/>
        <end position="80"/>
    </location>
</feature>
<evidence type="ECO:0000256" key="5">
    <source>
        <dbReference type="ARBA" id="ARBA00022989"/>
    </source>
</evidence>
<evidence type="ECO:0000259" key="9">
    <source>
        <dbReference type="Pfam" id="PF03873"/>
    </source>
</evidence>
<evidence type="ECO:0000313" key="11">
    <source>
        <dbReference type="Proteomes" id="UP001500171"/>
    </source>
</evidence>
<comment type="similarity">
    <text evidence="2 7">Belongs to the RseA family.</text>
</comment>
<dbReference type="Pfam" id="PF03872">
    <property type="entry name" value="RseA_N"/>
    <property type="match status" value="1"/>
</dbReference>
<dbReference type="EMBL" id="BAABHY010000001">
    <property type="protein sequence ID" value="GAA5105333.1"/>
    <property type="molecule type" value="Genomic_DNA"/>
</dbReference>
<comment type="caution">
    <text evidence="10">The sequence shown here is derived from an EMBL/GenBank/DDBJ whole genome shotgun (WGS) entry which is preliminary data.</text>
</comment>
<evidence type="ECO:0000256" key="7">
    <source>
        <dbReference type="PIRNR" id="PIRNR016938"/>
    </source>
</evidence>
<keyword evidence="5" id="KW-1133">Transmembrane helix</keyword>
<dbReference type="PANTHER" id="PTHR38104:SF1">
    <property type="entry name" value="ANTI-SIGMA-E FACTOR RSEA"/>
    <property type="match status" value="1"/>
</dbReference>
<gene>
    <name evidence="10" type="primary">rseA</name>
    <name evidence="10" type="ORF">GCM10023211_04020</name>
</gene>
<dbReference type="CDD" id="cd16328">
    <property type="entry name" value="RseA_N"/>
    <property type="match status" value="1"/>
</dbReference>
<proteinExistence type="inferred from homology"/>
<sequence length="192" mass="21436">MIKGQTMLQEQKEQLSSLMDDNQCDVILVDTITHDDELKQCWHRYHIARDVMQGKLHDCALTFDIADKVANAIALDDLFDQTSVDQAPVVKSPNLFWIKAKDVVGKLTQVGLAACVTLGIIAGVQYQQGSQVENAAPVLNTMPVGVNVSPVGGVPAQQQNYQVQNDTMDQQQYNKIRLLIQDYELQKRLNVQ</sequence>
<dbReference type="SUPFAM" id="SSF89069">
    <property type="entry name" value="N-terminal, cytoplasmic domain of anti-sigmaE factor RseA"/>
    <property type="match status" value="1"/>
</dbReference>
<dbReference type="InterPro" id="IPR052383">
    <property type="entry name" value="Anti-sigma-E_RseA-like"/>
</dbReference>